<reference evidence="3 4" key="1">
    <citation type="submission" date="2021-02" db="EMBL/GenBank/DDBJ databases">
        <title>Paracoccus methylovroum sp.nov., a new methanol and methylamine utilizing methylotrophic denitrifer.</title>
        <authorList>
            <person name="Timsy T."/>
            <person name="Behrendt U."/>
            <person name="Ulrich A."/>
            <person name="Spanner T."/>
            <person name="Foesel B.U."/>
            <person name="Horn M.A."/>
            <person name="Kolb S."/>
        </authorList>
    </citation>
    <scope>NUCLEOTIDE SEQUENCE [LARGE SCALE GENOMIC DNA]</scope>
    <source>
        <strain evidence="3 4">H4-D09</strain>
    </source>
</reference>
<dbReference type="Pfam" id="PF04016">
    <property type="entry name" value="DUF364"/>
    <property type="match status" value="1"/>
</dbReference>
<feature type="domain" description="DUF4213" evidence="2">
    <location>
        <begin position="23"/>
        <end position="105"/>
    </location>
</feature>
<protein>
    <submittedName>
        <fullName evidence="3">DUF364 domain-containing protein</fullName>
    </submittedName>
</protein>
<dbReference type="Proteomes" id="UP000663629">
    <property type="component" value="Chromosome 1"/>
</dbReference>
<dbReference type="EMBL" id="CP070368">
    <property type="protein sequence ID" value="QRZ12931.1"/>
    <property type="molecule type" value="Genomic_DNA"/>
</dbReference>
<keyword evidence="4" id="KW-1185">Reference proteome</keyword>
<proteinExistence type="predicted"/>
<dbReference type="Gene3D" id="3.40.50.11590">
    <property type="match status" value="1"/>
</dbReference>
<dbReference type="InterPro" id="IPR025251">
    <property type="entry name" value="DUF4213"/>
</dbReference>
<dbReference type="InterPro" id="IPR007161">
    <property type="entry name" value="DUF364"/>
</dbReference>
<dbReference type="RefSeq" id="WP_205293937.1">
    <property type="nucleotide sequence ID" value="NZ_CP070368.1"/>
</dbReference>
<name>A0ABX7JH81_9RHOB</name>
<dbReference type="Gene3D" id="3.30.390.100">
    <property type="match status" value="1"/>
</dbReference>
<evidence type="ECO:0000313" key="4">
    <source>
        <dbReference type="Proteomes" id="UP000663629"/>
    </source>
</evidence>
<accession>A0ABX7JH81</accession>
<gene>
    <name evidence="3" type="ORF">JWJ88_10095</name>
</gene>
<dbReference type="SUPFAM" id="SSF159713">
    <property type="entry name" value="Dhaf3308-like"/>
    <property type="match status" value="1"/>
</dbReference>
<sequence>MTASHLERTLDAITGILGDQEAAVHKVDRATLGLFFIAVTLDSGHTGLCATPLKEIPEAVCCPSSAMSMPFPGKLRGMGALRLAQEALSHTGLRRALGIAALNALAHLAAERRGPRGYRILEGVDAFDVARIQPQETAVVVGAFGPFLKALRGIGARHFVLEKDPATLRPNEMEHFRPAESYPEIVPQADVLLITGTTLINDSLPGLIACAHPQARVVLVGPTVPMLPDAFLVRRGMILGTVRVTDSDALHNVLAQGGSGYHFFGKYAPKIVLAQD</sequence>
<evidence type="ECO:0000259" key="2">
    <source>
        <dbReference type="Pfam" id="PF13938"/>
    </source>
</evidence>
<feature type="domain" description="Putative heavy-metal chelation" evidence="1">
    <location>
        <begin position="125"/>
        <end position="272"/>
    </location>
</feature>
<dbReference type="Pfam" id="PF13938">
    <property type="entry name" value="DUF4213"/>
    <property type="match status" value="1"/>
</dbReference>
<evidence type="ECO:0000313" key="3">
    <source>
        <dbReference type="EMBL" id="QRZ12931.1"/>
    </source>
</evidence>
<evidence type="ECO:0000259" key="1">
    <source>
        <dbReference type="Pfam" id="PF04016"/>
    </source>
</evidence>
<organism evidence="3 4">
    <name type="scientific">Paracoccus methylovorus</name>
    <dbReference type="NCBI Taxonomy" id="2812658"/>
    <lineage>
        <taxon>Bacteria</taxon>
        <taxon>Pseudomonadati</taxon>
        <taxon>Pseudomonadota</taxon>
        <taxon>Alphaproteobacteria</taxon>
        <taxon>Rhodobacterales</taxon>
        <taxon>Paracoccaceae</taxon>
        <taxon>Paracoccus</taxon>
    </lineage>
</organism>